<evidence type="ECO:0000256" key="2">
    <source>
        <dbReference type="ARBA" id="ARBA00006403"/>
    </source>
</evidence>
<feature type="compositionally biased region" description="Polar residues" evidence="6">
    <location>
        <begin position="130"/>
        <end position="140"/>
    </location>
</feature>
<dbReference type="Pfam" id="PF00447">
    <property type="entry name" value="HSF_DNA-bind"/>
    <property type="match status" value="1"/>
</dbReference>
<comment type="caution">
    <text evidence="8">The sequence shown here is derived from an EMBL/GenBank/DDBJ whole genome shotgun (WGS) entry which is preliminary data.</text>
</comment>
<protein>
    <recommendedName>
        <fullName evidence="7">HSF-type DNA-binding domain-containing protein</fullName>
    </recommendedName>
</protein>
<dbReference type="SUPFAM" id="SSF53756">
    <property type="entry name" value="UDP-Glycosyltransferase/glycogen phosphorylase"/>
    <property type="match status" value="1"/>
</dbReference>
<feature type="region of interest" description="Disordered" evidence="6">
    <location>
        <begin position="119"/>
        <end position="175"/>
    </location>
</feature>
<dbReference type="SUPFAM" id="SSF46785">
    <property type="entry name" value="Winged helix' DNA-binding domain"/>
    <property type="match status" value="1"/>
</dbReference>
<dbReference type="InterPro" id="IPR036388">
    <property type="entry name" value="WH-like_DNA-bd_sf"/>
</dbReference>
<feature type="region of interest" description="Disordered" evidence="6">
    <location>
        <begin position="368"/>
        <end position="403"/>
    </location>
</feature>
<feature type="region of interest" description="Disordered" evidence="6">
    <location>
        <begin position="189"/>
        <end position="225"/>
    </location>
</feature>
<name>A0ABN8MMI2_9CNID</name>
<feature type="domain" description="HSF-type DNA-binding" evidence="7">
    <location>
        <begin position="8"/>
        <end position="119"/>
    </location>
</feature>
<reference evidence="8 9" key="1">
    <citation type="submission" date="2022-05" db="EMBL/GenBank/DDBJ databases">
        <authorList>
            <consortium name="Genoscope - CEA"/>
            <person name="William W."/>
        </authorList>
    </citation>
    <scope>NUCLEOTIDE SEQUENCE [LARGE SCALE GENOMIC DNA]</scope>
</reference>
<dbReference type="InterPro" id="IPR007421">
    <property type="entry name" value="Schlafen_AlbA_2_dom"/>
</dbReference>
<keyword evidence="4" id="KW-0539">Nucleus</keyword>
<dbReference type="Gene3D" id="3.30.950.30">
    <property type="entry name" value="Schlafen, AAA domain"/>
    <property type="match status" value="1"/>
</dbReference>
<gene>
    <name evidence="8" type="ORF">PEVE_00035869</name>
</gene>
<keyword evidence="3" id="KW-0238">DNA-binding</keyword>
<evidence type="ECO:0000256" key="1">
    <source>
        <dbReference type="ARBA" id="ARBA00004123"/>
    </source>
</evidence>
<dbReference type="PANTHER" id="PTHR10015:SF427">
    <property type="entry name" value="HEAT SHOCK FACTOR PROTEIN"/>
    <property type="match status" value="1"/>
</dbReference>
<feature type="compositionally biased region" description="Polar residues" evidence="6">
    <location>
        <begin position="504"/>
        <end position="526"/>
    </location>
</feature>
<dbReference type="Pfam" id="PF04326">
    <property type="entry name" value="SLFN_AlbA_2"/>
    <property type="match status" value="1"/>
</dbReference>
<dbReference type="SMART" id="SM00415">
    <property type="entry name" value="HSF"/>
    <property type="match status" value="1"/>
</dbReference>
<evidence type="ECO:0000256" key="6">
    <source>
        <dbReference type="SAM" id="MobiDB-lite"/>
    </source>
</evidence>
<evidence type="ECO:0000313" key="8">
    <source>
        <dbReference type="EMBL" id="CAH3029268.1"/>
    </source>
</evidence>
<dbReference type="InterPro" id="IPR000232">
    <property type="entry name" value="HSF_DNA-bd"/>
</dbReference>
<organism evidence="8 9">
    <name type="scientific">Porites evermanni</name>
    <dbReference type="NCBI Taxonomy" id="104178"/>
    <lineage>
        <taxon>Eukaryota</taxon>
        <taxon>Metazoa</taxon>
        <taxon>Cnidaria</taxon>
        <taxon>Anthozoa</taxon>
        <taxon>Hexacorallia</taxon>
        <taxon>Scleractinia</taxon>
        <taxon>Fungiina</taxon>
        <taxon>Poritidae</taxon>
        <taxon>Porites</taxon>
    </lineage>
</organism>
<evidence type="ECO:0000256" key="3">
    <source>
        <dbReference type="ARBA" id="ARBA00023125"/>
    </source>
</evidence>
<evidence type="ECO:0000259" key="7">
    <source>
        <dbReference type="SMART" id="SM00415"/>
    </source>
</evidence>
<dbReference type="PANTHER" id="PTHR10015">
    <property type="entry name" value="HEAT SHOCK TRANSCRIPTION FACTOR"/>
    <property type="match status" value="1"/>
</dbReference>
<evidence type="ECO:0000313" key="9">
    <source>
        <dbReference type="Proteomes" id="UP001159427"/>
    </source>
</evidence>
<keyword evidence="9" id="KW-1185">Reference proteome</keyword>
<evidence type="ECO:0000256" key="5">
    <source>
        <dbReference type="RuleBase" id="RU004020"/>
    </source>
</evidence>
<dbReference type="InterPro" id="IPR036390">
    <property type="entry name" value="WH_DNA-bd_sf"/>
</dbReference>
<dbReference type="InterPro" id="IPR038461">
    <property type="entry name" value="Schlafen_AlbA_2_dom_sf"/>
</dbReference>
<dbReference type="Pfam" id="PF20706">
    <property type="entry name" value="GT4-conflict"/>
    <property type="match status" value="1"/>
</dbReference>
<dbReference type="Gene3D" id="1.10.10.10">
    <property type="entry name" value="Winged helix-like DNA-binding domain superfamily/Winged helix DNA-binding domain"/>
    <property type="match status" value="1"/>
</dbReference>
<comment type="subcellular location">
    <subcellularLocation>
        <location evidence="1">Nucleus</location>
    </subcellularLocation>
</comment>
<accession>A0ABN8MMI2</accession>
<dbReference type="Gene3D" id="3.40.50.2000">
    <property type="entry name" value="Glycogen Phosphorylase B"/>
    <property type="match status" value="1"/>
</dbReference>
<dbReference type="EMBL" id="CALNXI010000562">
    <property type="protein sequence ID" value="CAH3029268.1"/>
    <property type="molecule type" value="Genomic_DNA"/>
</dbReference>
<dbReference type="Proteomes" id="UP001159427">
    <property type="component" value="Unassembled WGS sequence"/>
</dbReference>
<evidence type="ECO:0000256" key="4">
    <source>
        <dbReference type="ARBA" id="ARBA00023242"/>
    </source>
</evidence>
<sequence length="1552" mass="174675">MALGLTERGGLFPNKLYKMVENEADDFIKWSKAGNWILICSDQQTFLSSAILTKYSMKNSFQNFVRQLNYYGFFAFKEEQKIAKAAGQLEIDPAYLYFRHESNYFKKGHPELLQRIKKSTRVTKRRASSMEENASNTETYPESLPKTRKTRKGNEASEGVDSRLGVTEIAKPSYPSQGQYGSRFITSCTMDSQSPASTASQMHNTDNIDSSHGEGSENGDLNNDSSLHFKEAREFPNTIYNHVCAEYQEDQGRLYGVHLPRWCTNGEDLPDVYKVIERHLTTKGSDAIDTILEASNLSEDLLHHIKSIANKSVPGKWIPLEVRIALGLVALAQKGTEKDQLTLEKLAALKRVPIPSFYGDIAQQLTTTTQDSGEESGCFTEDQGNQEHFEESPVTINPKEGPTEGKVPFSLEVKNIPISESVEFLLVEFGTGNVVEACRPRNSKNTWFGHTPPSNTSETVTVDVTIRTPDQTEVGKTSYTYYSDEVDAAFIVVARYLAQDEFNGEQQANPERGENSTTSSLGFSKQGVGSSVNILRRLVFTAARVGAEHFIRIIFGTSNGRVLYETYKTESLFPEDIAAANGHDSIAAYLISQCKRFCEESNTSQRQSKDVNWRELLKAIEDKEARSRRKEAKKKEVEGNDISENVCFADNEDSSDANPRRTEDSCDSTAEKVFLGYGAGRSYDGLEEKRTEVEIVCRRARISYGVHRPHLGLDCDKRTGLKVNCVIFCFHRAHDGFIYPKTALVDEEDATFYGKESLSVDESCEVDVAEPSSDSPQLPTEFAHDICQSKKDLDWFYITENLLNFFSELIRIIPNLSPKLERTVVMEEDCFSRKFVENVLHYTITLEKGDAEAVLRPINAVLNSGGGIVMMKIDDFSKFEAGDLNKKIETFWQTLEQKLNPMIQPSTYDDVFDRKHEGDKIFLFIKATEHFCTVDYNFHLPSDATSPQCAPREKVVDLLSRRDSLENHTPEVPLTDLPMDFLPKKFTYKEVLNFHESKQVQLKRYTSDRGLFHNNNQKAQDEITEYISCFGNGSGGMILIGIEDKTGEILGQEITADGKADWESGFQAIINQMSETWSFTPIQGAHWDIVFFPVDGTKSSFVIVILIAGMRNLGGIFKKCPKSFELLNPSGSDGGEEIVPLNFTEWTQRMLRSACLGQSKGDAQKLNVVLASNADGWDKMTNGELEKELAHNERIKLSGFVPKHTEKHKELATELNIKLFDAKFISGYSETELLAHPPDDLKIDVLMMHRYGFNVGRQSQVIKDTKNCIWAIVVHTICEELEKYLKKTWSSEQSEQQPSAEHELQVTLCQKADLVIAVGPKVAEAYKAALSYCGKEGNVFTLTPGISEKYLGISGQYKNAANEKFRVLVSGSTKYFQVKGCDIAARAISLLQDASYRLILVAQPKDDDNELNEAMGKEEINLNQLTIRHCSAGDTETWFKYLHEVDVLIKPSRTEGFGMSGLRAISANVPVLISGNTGLGMTLKTVKYGPDFVVDSEDPQAWADKIREFRDMEPKALRSKVGKLKKEYMMKYKWKEQCEKLVDRFFDMVHGQ</sequence>
<proteinExistence type="inferred from homology"/>
<feature type="compositionally biased region" description="Polar residues" evidence="6">
    <location>
        <begin position="189"/>
        <end position="208"/>
    </location>
</feature>
<comment type="similarity">
    <text evidence="2 5">Belongs to the HSF family.</text>
</comment>
<feature type="region of interest" description="Disordered" evidence="6">
    <location>
        <begin position="503"/>
        <end position="526"/>
    </location>
</feature>